<reference evidence="1" key="1">
    <citation type="submission" date="2021-03" db="EMBL/GenBank/DDBJ databases">
        <authorList>
            <consortium name="Genoscope - CEA"/>
            <person name="William W."/>
        </authorList>
    </citation>
    <scope>NUCLEOTIDE SEQUENCE</scope>
    <source>
        <strain evidence="1">Doubled-haploid Pahang</strain>
    </source>
</reference>
<dbReference type="AlphaFoldDB" id="A0A804JJT0"/>
<evidence type="ECO:0000313" key="1">
    <source>
        <dbReference type="EMBL" id="CAG1847288.1"/>
    </source>
</evidence>
<organism evidence="2 3">
    <name type="scientific">Musa acuminata subsp. malaccensis</name>
    <name type="common">Wild banana</name>
    <name type="synonym">Musa malaccensis</name>
    <dbReference type="NCBI Taxonomy" id="214687"/>
    <lineage>
        <taxon>Eukaryota</taxon>
        <taxon>Viridiplantae</taxon>
        <taxon>Streptophyta</taxon>
        <taxon>Embryophyta</taxon>
        <taxon>Tracheophyta</taxon>
        <taxon>Spermatophyta</taxon>
        <taxon>Magnoliopsida</taxon>
        <taxon>Liliopsida</taxon>
        <taxon>Zingiberales</taxon>
        <taxon>Musaceae</taxon>
        <taxon>Musa</taxon>
    </lineage>
</organism>
<accession>A0A804JJT0</accession>
<keyword evidence="3" id="KW-1185">Reference proteome</keyword>
<name>A0A804JJT0_MUSAM</name>
<evidence type="ECO:0000313" key="2">
    <source>
        <dbReference type="EnsemblPlants" id="Ma06_p24130.1"/>
    </source>
</evidence>
<evidence type="ECO:0000313" key="3">
    <source>
        <dbReference type="Proteomes" id="UP000012960"/>
    </source>
</evidence>
<dbReference type="OrthoDB" id="779278at2759"/>
<reference evidence="2" key="2">
    <citation type="submission" date="2021-05" db="UniProtKB">
        <authorList>
            <consortium name="EnsemblPlants"/>
        </authorList>
    </citation>
    <scope>IDENTIFICATION</scope>
    <source>
        <strain evidence="2">subsp. malaccensis</strain>
    </source>
</reference>
<dbReference type="OMA" id="LAPRCQW"/>
<dbReference type="EMBL" id="HG996471">
    <property type="protein sequence ID" value="CAG1847288.1"/>
    <property type="molecule type" value="Genomic_DNA"/>
</dbReference>
<dbReference type="EnsemblPlants" id="Ma06_t24130.1">
    <property type="protein sequence ID" value="Ma06_p24130.1"/>
    <property type="gene ID" value="Ma06_g24130"/>
</dbReference>
<dbReference type="InParanoid" id="A0A804JJT0"/>
<sequence length="253" mass="28048">MEAICCLPASLPCIRPRHRTRILGLAPLVRLPLARSTVRHLGVSLSHVPLVEDHGGRDWGAIYFEVATTARGGGRRVVMMMANGRGSPGNGAAQGPTVMQTTLDFLRATLSPMDYSTRQEVVQRMKVVLSKIYDEVLDDPTKKEKAATMNIFGSEHLYEIRLSLTQIFIALKDYVMAKEVCTVALAKMSGNDARPRLLMAIINMMLMVDNLLWTTKGFDDPAMEKLMSDAAEHWKEYKKLESMGLGSEPPATQ</sequence>
<protein>
    <submittedName>
        <fullName evidence="1">(wild Malaysian banana) hypothetical protein</fullName>
    </submittedName>
</protein>
<dbReference type="Proteomes" id="UP000012960">
    <property type="component" value="Unplaced"/>
</dbReference>
<proteinExistence type="predicted"/>
<gene>
    <name evidence="1" type="ORF">GSMUA_170830.1</name>
</gene>
<dbReference type="Gramene" id="Ma06_t24130.1">
    <property type="protein sequence ID" value="Ma06_p24130.1"/>
    <property type="gene ID" value="Ma06_g24130"/>
</dbReference>